<accession>A0A2P2P494</accession>
<sequence>MFVSYQVVTVVLMITFLHSPLPCIYKELLSTHPNMQRGQKLHHLAKKFPT</sequence>
<organism evidence="1">
    <name type="scientific">Rhizophora mucronata</name>
    <name type="common">Asiatic mangrove</name>
    <dbReference type="NCBI Taxonomy" id="61149"/>
    <lineage>
        <taxon>Eukaryota</taxon>
        <taxon>Viridiplantae</taxon>
        <taxon>Streptophyta</taxon>
        <taxon>Embryophyta</taxon>
        <taxon>Tracheophyta</taxon>
        <taxon>Spermatophyta</taxon>
        <taxon>Magnoliopsida</taxon>
        <taxon>eudicotyledons</taxon>
        <taxon>Gunneridae</taxon>
        <taxon>Pentapetalae</taxon>
        <taxon>rosids</taxon>
        <taxon>fabids</taxon>
        <taxon>Malpighiales</taxon>
        <taxon>Rhizophoraceae</taxon>
        <taxon>Rhizophora</taxon>
    </lineage>
</organism>
<dbReference type="EMBL" id="GGEC01069063">
    <property type="protein sequence ID" value="MBX49547.1"/>
    <property type="molecule type" value="Transcribed_RNA"/>
</dbReference>
<reference evidence="1" key="1">
    <citation type="submission" date="2018-02" db="EMBL/GenBank/DDBJ databases">
        <title>Rhizophora mucronata_Transcriptome.</title>
        <authorList>
            <person name="Meera S.P."/>
            <person name="Sreeshan A."/>
            <person name="Augustine A."/>
        </authorList>
    </citation>
    <scope>NUCLEOTIDE SEQUENCE</scope>
    <source>
        <tissue evidence="1">Leaf</tissue>
    </source>
</reference>
<proteinExistence type="predicted"/>
<evidence type="ECO:0000313" key="1">
    <source>
        <dbReference type="EMBL" id="MBX49547.1"/>
    </source>
</evidence>
<dbReference type="AlphaFoldDB" id="A0A2P2P494"/>
<name>A0A2P2P494_RHIMU</name>
<protein>
    <submittedName>
        <fullName evidence="1">Uncharacterized protein</fullName>
    </submittedName>
</protein>